<dbReference type="RefSeq" id="WP_129189304.1">
    <property type="nucleotide sequence ID" value="NZ_CP035493.1"/>
</dbReference>
<feature type="transmembrane region" description="Helical" evidence="1">
    <location>
        <begin position="20"/>
        <end position="40"/>
    </location>
</feature>
<evidence type="ECO:0000256" key="1">
    <source>
        <dbReference type="SAM" id="Phobius"/>
    </source>
</evidence>
<keyword evidence="1" id="KW-1133">Transmembrane helix</keyword>
<reference evidence="2 3" key="1">
    <citation type="submission" date="2019-01" db="EMBL/GenBank/DDBJ databases">
        <title>Genome sequencing of strain FW10M-9.</title>
        <authorList>
            <person name="Heo J."/>
            <person name="Kim S.-J."/>
            <person name="Kim J.-S."/>
            <person name="Hong S.-B."/>
            <person name="Kwon S.-W."/>
        </authorList>
    </citation>
    <scope>NUCLEOTIDE SEQUENCE [LARGE SCALE GENOMIC DNA]</scope>
    <source>
        <strain evidence="2 3">FW10M-9</strain>
    </source>
</reference>
<gene>
    <name evidence="2" type="ORF">ET471_14045</name>
</gene>
<name>A0A4P6F812_9MICO</name>
<keyword evidence="1" id="KW-0812">Transmembrane</keyword>
<feature type="transmembrane region" description="Helical" evidence="1">
    <location>
        <begin position="92"/>
        <end position="112"/>
    </location>
</feature>
<dbReference type="AlphaFoldDB" id="A0A4P6F812"/>
<dbReference type="Proteomes" id="UP000292118">
    <property type="component" value="Chromosome"/>
</dbReference>
<evidence type="ECO:0000313" key="2">
    <source>
        <dbReference type="EMBL" id="QAY71013.1"/>
    </source>
</evidence>
<feature type="transmembrane region" description="Helical" evidence="1">
    <location>
        <begin position="70"/>
        <end position="86"/>
    </location>
</feature>
<keyword evidence="1" id="KW-0472">Membrane</keyword>
<dbReference type="KEGG" id="xya:ET471_14045"/>
<feature type="transmembrane region" description="Helical" evidence="1">
    <location>
        <begin position="154"/>
        <end position="172"/>
    </location>
</feature>
<evidence type="ECO:0000313" key="3">
    <source>
        <dbReference type="Proteomes" id="UP000292118"/>
    </source>
</evidence>
<protein>
    <submittedName>
        <fullName evidence="2">Uncharacterized protein</fullName>
    </submittedName>
</protein>
<proteinExistence type="predicted"/>
<accession>A0A4P6F812</accession>
<dbReference type="EMBL" id="CP035493">
    <property type="protein sequence ID" value="QAY71013.1"/>
    <property type="molecule type" value="Genomic_DNA"/>
</dbReference>
<organism evidence="2 3">
    <name type="scientific">Xylanimonas protaetiae</name>
    <dbReference type="NCBI Taxonomy" id="2509457"/>
    <lineage>
        <taxon>Bacteria</taxon>
        <taxon>Bacillati</taxon>
        <taxon>Actinomycetota</taxon>
        <taxon>Actinomycetes</taxon>
        <taxon>Micrococcales</taxon>
        <taxon>Promicromonosporaceae</taxon>
        <taxon>Xylanimonas</taxon>
    </lineage>
</organism>
<keyword evidence="3" id="KW-1185">Reference proteome</keyword>
<feature type="transmembrane region" description="Helical" evidence="1">
    <location>
        <begin position="46"/>
        <end position="63"/>
    </location>
</feature>
<sequence>MSRPLPRVEVELRRWVPGWALRVVAVVVTAGTVVLATAGASAAGGLAVFLLFVAAAIGGWVAWRPGAAPALLGAVVTAFLLAFTPSDGRASAALWLAPLAYLGVRLCVWAAATRPTARVELGALARSARVDGIVIGVTVLLGAVASLLDGGSFAGLVVGAVAVLGLVILVLSTEDGRP</sequence>
<dbReference type="OrthoDB" id="5150301at2"/>